<organism evidence="1 2">
    <name type="scientific">Meishania litoralis</name>
    <dbReference type="NCBI Taxonomy" id="3434685"/>
    <lineage>
        <taxon>Bacteria</taxon>
        <taxon>Pseudomonadati</taxon>
        <taxon>Bacteroidota</taxon>
        <taxon>Flavobacteriia</taxon>
        <taxon>Flavobacteriales</taxon>
        <taxon>Flavobacteriaceae</taxon>
        <taxon>Meishania</taxon>
    </lineage>
</organism>
<evidence type="ECO:0000313" key="1">
    <source>
        <dbReference type="EMBL" id="MFH6602344.1"/>
    </source>
</evidence>
<comment type="caution">
    <text evidence="1">The sequence shown here is derived from an EMBL/GenBank/DDBJ whole genome shotgun (WGS) entry which is preliminary data.</text>
</comment>
<name>A0ACC7LFX1_9FLAO</name>
<keyword evidence="2" id="KW-1185">Reference proteome</keyword>
<proteinExistence type="predicted"/>
<protein>
    <submittedName>
        <fullName evidence="1">Cadherin repeat domain-containing protein</fullName>
    </submittedName>
</protein>
<reference evidence="1" key="1">
    <citation type="submission" date="2024-09" db="EMBL/GenBank/DDBJ databases">
        <authorList>
            <person name="Liu J."/>
        </authorList>
    </citation>
    <scope>NUCLEOTIDE SEQUENCE</scope>
    <source>
        <strain evidence="1">NBU2967</strain>
    </source>
</reference>
<evidence type="ECO:0000313" key="2">
    <source>
        <dbReference type="Proteomes" id="UP001595191"/>
    </source>
</evidence>
<sequence>MIKQILNVKIFLALVLLMTIGCNKDDDQPSTVSLQNLEVSLDENPSNGAVVGTIQTVGGSGTNFSITSQSPSGALSIDSDTGELTVANATVFDFETNPTITATITSDNAENSVTVTITLNNTNEVTAQNLEVTIDENPTNGEVIGSLQTMGNASGFTITTQSPVGAMDIDSNSGELTVADASLFDFETNPTLTATVSIADAANPVSVTVNLNDVLEITVQDFTAAVDENPIDGQVLGTVQATGNGTLSYSVISQTPMGAMAIDAATGELTVIDPNLFDFEVNPVITADISVTDGVETTAVTATINLIDVDEVSATNTDLTIDENPSNGDVVGALQASGSNLTYTITFQNPAGAFAINQSTGELSVADEILFDFETNPNMLATISVSNGTQTVSANAFVELNDLNEIGEYKFGGVIFWIDPASNNSEGLVCATTNLNVNAWGCSGILTGASGTGIGTGETNSTAIISAGCIYSAAESISLLDWNGYNDWFLPSVDEFNEIAINYYDYIWPTIQANGGSALLGTVWTSTEVDANQAYIAFLGSTTAPIPIPKNTSNFPVLPIRSFTDF</sequence>
<dbReference type="Proteomes" id="UP001595191">
    <property type="component" value="Unassembled WGS sequence"/>
</dbReference>
<accession>A0ACC7LFX1</accession>
<dbReference type="EMBL" id="JBHFPV010000001">
    <property type="protein sequence ID" value="MFH6602344.1"/>
    <property type="molecule type" value="Genomic_DNA"/>
</dbReference>
<gene>
    <name evidence="1" type="ORF">ACEZ3G_02565</name>
</gene>